<keyword evidence="1" id="KW-0805">Transcription regulation</keyword>
<proteinExistence type="predicted"/>
<evidence type="ECO:0000256" key="3">
    <source>
        <dbReference type="ARBA" id="ARBA00023163"/>
    </source>
</evidence>
<dbReference type="PROSITE" id="PS00041">
    <property type="entry name" value="HTH_ARAC_FAMILY_1"/>
    <property type="match status" value="1"/>
</dbReference>
<dbReference type="SUPFAM" id="SSF52317">
    <property type="entry name" value="Class I glutamine amidotransferase-like"/>
    <property type="match status" value="1"/>
</dbReference>
<dbReference type="PANTHER" id="PTHR43130">
    <property type="entry name" value="ARAC-FAMILY TRANSCRIPTIONAL REGULATOR"/>
    <property type="match status" value="1"/>
</dbReference>
<dbReference type="Proteomes" id="UP001589683">
    <property type="component" value="Unassembled WGS sequence"/>
</dbReference>
<dbReference type="SMART" id="SM00342">
    <property type="entry name" value="HTH_ARAC"/>
    <property type="match status" value="1"/>
</dbReference>
<dbReference type="InterPro" id="IPR018062">
    <property type="entry name" value="HTH_AraC-typ_CS"/>
</dbReference>
<dbReference type="RefSeq" id="WP_246531665.1">
    <property type="nucleotide sequence ID" value="NZ_JAGFNU010000004.1"/>
</dbReference>
<name>A0ABV5JBE0_9RHOB</name>
<dbReference type="Gene3D" id="3.40.50.880">
    <property type="match status" value="1"/>
</dbReference>
<feature type="domain" description="HTH araC/xylS-type" evidence="4">
    <location>
        <begin position="234"/>
        <end position="332"/>
    </location>
</feature>
<protein>
    <submittedName>
        <fullName evidence="5">GlxA family transcriptional regulator</fullName>
    </submittedName>
</protein>
<dbReference type="InterPro" id="IPR018060">
    <property type="entry name" value="HTH_AraC"/>
</dbReference>
<sequence>MTMTKPACRTAVVTMPCAGTSTVFCILDALASVGRDWEMLHGTQPKPPVFDAALLSIDGESYIDINGRRITPDGTLKGFGQPDLIIVPDLHFDPSAPLPEEFAQIIPWLVNAHSNGAMITSVCSGALLLAAAGLLNGLDATSHWGFCDVIARRFPEIRVRRERILVPAGEGHRIVTAGGASAWGDLVLYLVGRIAGQEEARRIAKIYLLQPHSEGQLHYASLVAGAQHEDGLIAEAQIWAADNYALATPVAAMAGRCGLTERSLLRRFRKSTGQTPVEYIQTLRIEEAKQMLETTDMPIEEIAAEVGYTETSSFRNAFRRYVGMPASTYRKKRLSPISTSPYKVVSTG</sequence>
<evidence type="ECO:0000313" key="5">
    <source>
        <dbReference type="EMBL" id="MFB9230206.1"/>
    </source>
</evidence>
<dbReference type="InterPro" id="IPR009057">
    <property type="entry name" value="Homeodomain-like_sf"/>
</dbReference>
<dbReference type="InterPro" id="IPR029062">
    <property type="entry name" value="Class_I_gatase-like"/>
</dbReference>
<evidence type="ECO:0000313" key="6">
    <source>
        <dbReference type="Proteomes" id="UP001589683"/>
    </source>
</evidence>
<dbReference type="SUPFAM" id="SSF46689">
    <property type="entry name" value="Homeodomain-like"/>
    <property type="match status" value="2"/>
</dbReference>
<keyword evidence="6" id="KW-1185">Reference proteome</keyword>
<keyword evidence="3" id="KW-0804">Transcription</keyword>
<reference evidence="5 6" key="1">
    <citation type="submission" date="2024-09" db="EMBL/GenBank/DDBJ databases">
        <authorList>
            <person name="Sun Q."/>
            <person name="Mori K."/>
        </authorList>
    </citation>
    <scope>NUCLEOTIDE SEQUENCE [LARGE SCALE GENOMIC DNA]</scope>
    <source>
        <strain evidence="5 6">CECT 8726</strain>
    </source>
</reference>
<dbReference type="PANTHER" id="PTHR43130:SF11">
    <property type="entry name" value="TRANSCRIPTIONAL REGULATORY PROTEIN"/>
    <property type="match status" value="1"/>
</dbReference>
<gene>
    <name evidence="5" type="ORF">ACFFUT_00205</name>
</gene>
<comment type="caution">
    <text evidence="5">The sequence shown here is derived from an EMBL/GenBank/DDBJ whole genome shotgun (WGS) entry which is preliminary data.</text>
</comment>
<accession>A0ABV5JBE0</accession>
<dbReference type="Pfam" id="PF12833">
    <property type="entry name" value="HTH_18"/>
    <property type="match status" value="1"/>
</dbReference>
<dbReference type="Gene3D" id="1.10.10.60">
    <property type="entry name" value="Homeodomain-like"/>
    <property type="match status" value="2"/>
</dbReference>
<dbReference type="EMBL" id="JBHMEA010000006">
    <property type="protein sequence ID" value="MFB9230206.1"/>
    <property type="molecule type" value="Genomic_DNA"/>
</dbReference>
<evidence type="ECO:0000256" key="1">
    <source>
        <dbReference type="ARBA" id="ARBA00023015"/>
    </source>
</evidence>
<keyword evidence="2" id="KW-0238">DNA-binding</keyword>
<dbReference type="PROSITE" id="PS01124">
    <property type="entry name" value="HTH_ARAC_FAMILY_2"/>
    <property type="match status" value="1"/>
</dbReference>
<evidence type="ECO:0000256" key="2">
    <source>
        <dbReference type="ARBA" id="ARBA00023125"/>
    </source>
</evidence>
<evidence type="ECO:0000259" key="4">
    <source>
        <dbReference type="PROSITE" id="PS01124"/>
    </source>
</evidence>
<dbReference type="InterPro" id="IPR052158">
    <property type="entry name" value="INH-QAR"/>
</dbReference>
<organism evidence="5 6">
    <name type="scientific">Pseudohalocynthiibacter aestuariivivens</name>
    <dbReference type="NCBI Taxonomy" id="1591409"/>
    <lineage>
        <taxon>Bacteria</taxon>
        <taxon>Pseudomonadati</taxon>
        <taxon>Pseudomonadota</taxon>
        <taxon>Alphaproteobacteria</taxon>
        <taxon>Rhodobacterales</taxon>
        <taxon>Paracoccaceae</taxon>
        <taxon>Pseudohalocynthiibacter</taxon>
    </lineage>
</organism>